<feature type="chain" id="PRO_5021244896" description="Endonuclease/exonuclease/phosphatase domain-containing protein" evidence="2">
    <location>
        <begin position="26"/>
        <end position="369"/>
    </location>
</feature>
<keyword evidence="5" id="KW-1185">Reference proteome</keyword>
<dbReference type="EMBL" id="VFIY01000005">
    <property type="protein sequence ID" value="TPD61744.1"/>
    <property type="molecule type" value="Genomic_DNA"/>
</dbReference>
<dbReference type="OrthoDB" id="7181414at2"/>
<sequence>MKMPRLKVLFFVGVLSLGWSSGANTSMTGQPPLPQSAATKTPAVEIDPDTGEHKISFSVLIYNIAGLPWPIKSGRAKRLAMIADKFAQLRSQGRAPDLVLLQEAFMDESRDIIQAGGYRNYIAGPRADDVVEGASPDASADFLDDLRNWRGETWGKVMNSGLYILSDFPIVGAHKAAFPRRDCAGWDCLANKGVMMAWVRIPGVPFPLEVVNTHMNSKGPSSGVDYSRTSAAQKLQLGGMRRLIEQNSDSDNPLIVAGDFNLKGLPELVEQLKRHSSPRPAQQFSREYCLEAASGCELRLDVKSATPWLDSNDLQAFDSGRHAHLRPVRVELIFDEIIDGEPLSDHDGYLVQYELRWIPEQIPQQTAGL</sequence>
<accession>A0A501PP29</accession>
<evidence type="ECO:0000313" key="4">
    <source>
        <dbReference type="EMBL" id="TPD61744.1"/>
    </source>
</evidence>
<feature type="domain" description="Endonuclease/exonuclease/phosphatase" evidence="3">
    <location>
        <begin position="78"/>
        <end position="262"/>
    </location>
</feature>
<dbReference type="AlphaFoldDB" id="A0A501PP29"/>
<dbReference type="Gene3D" id="3.60.10.10">
    <property type="entry name" value="Endonuclease/exonuclease/phosphatase"/>
    <property type="match status" value="1"/>
</dbReference>
<evidence type="ECO:0000259" key="3">
    <source>
        <dbReference type="Pfam" id="PF03372"/>
    </source>
</evidence>
<dbReference type="PANTHER" id="PTHR16320">
    <property type="entry name" value="SPHINGOMYELINASE FAMILY MEMBER"/>
    <property type="match status" value="1"/>
</dbReference>
<dbReference type="InterPro" id="IPR005135">
    <property type="entry name" value="Endo/exonuclease/phosphatase"/>
</dbReference>
<evidence type="ECO:0000256" key="1">
    <source>
        <dbReference type="SAM" id="MobiDB-lite"/>
    </source>
</evidence>
<comment type="caution">
    <text evidence="4">The sequence shown here is derived from an EMBL/GenBank/DDBJ whole genome shotgun (WGS) entry which is preliminary data.</text>
</comment>
<dbReference type="PANTHER" id="PTHR16320:SF23">
    <property type="entry name" value="SPHINGOMYELINASE C 1"/>
    <property type="match status" value="1"/>
</dbReference>
<name>A0A501PP29_9PROT</name>
<dbReference type="Proteomes" id="UP000319148">
    <property type="component" value="Unassembled WGS sequence"/>
</dbReference>
<keyword evidence="2" id="KW-0732">Signal</keyword>
<protein>
    <recommendedName>
        <fullName evidence="3">Endonuclease/exonuclease/phosphatase domain-containing protein</fullName>
    </recommendedName>
</protein>
<dbReference type="RefSeq" id="WP_139939419.1">
    <property type="nucleotide sequence ID" value="NZ_JBHSYP010000003.1"/>
</dbReference>
<dbReference type="SUPFAM" id="SSF56219">
    <property type="entry name" value="DNase I-like"/>
    <property type="match status" value="1"/>
</dbReference>
<feature type="region of interest" description="Disordered" evidence="1">
    <location>
        <begin position="26"/>
        <end position="49"/>
    </location>
</feature>
<proteinExistence type="predicted"/>
<dbReference type="Pfam" id="PF03372">
    <property type="entry name" value="Exo_endo_phos"/>
    <property type="match status" value="1"/>
</dbReference>
<gene>
    <name evidence="4" type="ORF">FIV46_05930</name>
</gene>
<organism evidence="4 5">
    <name type="scientific">Emcibacter nanhaiensis</name>
    <dbReference type="NCBI Taxonomy" id="1505037"/>
    <lineage>
        <taxon>Bacteria</taxon>
        <taxon>Pseudomonadati</taxon>
        <taxon>Pseudomonadota</taxon>
        <taxon>Alphaproteobacteria</taxon>
        <taxon>Emcibacterales</taxon>
        <taxon>Emcibacteraceae</taxon>
        <taxon>Emcibacter</taxon>
    </lineage>
</organism>
<dbReference type="GO" id="GO:0004767">
    <property type="term" value="F:sphingomyelin phosphodiesterase activity"/>
    <property type="evidence" value="ECO:0007669"/>
    <property type="project" value="InterPro"/>
</dbReference>
<evidence type="ECO:0000256" key="2">
    <source>
        <dbReference type="SAM" id="SignalP"/>
    </source>
</evidence>
<evidence type="ECO:0000313" key="5">
    <source>
        <dbReference type="Proteomes" id="UP000319148"/>
    </source>
</evidence>
<dbReference type="InterPro" id="IPR038772">
    <property type="entry name" value="Sph/SMPD2-like"/>
</dbReference>
<reference evidence="5" key="1">
    <citation type="submission" date="2019-06" db="EMBL/GenBank/DDBJ databases">
        <title>The complete genome of Emcibacter congregatus ZYLT.</title>
        <authorList>
            <person name="Zhao Z."/>
        </authorList>
    </citation>
    <scope>NUCLEOTIDE SEQUENCE [LARGE SCALE GENOMIC DNA]</scope>
    <source>
        <strain evidence="5">MCCC 1A06723</strain>
    </source>
</reference>
<feature type="signal peptide" evidence="2">
    <location>
        <begin position="1"/>
        <end position="25"/>
    </location>
</feature>
<dbReference type="InterPro" id="IPR036691">
    <property type="entry name" value="Endo/exonu/phosph_ase_sf"/>
</dbReference>